<feature type="compositionally biased region" description="Polar residues" evidence="1">
    <location>
        <begin position="171"/>
        <end position="180"/>
    </location>
</feature>
<organism evidence="2 3">
    <name type="scientific">Clonostachys rhizophaga</name>
    <dbReference type="NCBI Taxonomy" id="160324"/>
    <lineage>
        <taxon>Eukaryota</taxon>
        <taxon>Fungi</taxon>
        <taxon>Dikarya</taxon>
        <taxon>Ascomycota</taxon>
        <taxon>Pezizomycotina</taxon>
        <taxon>Sordariomycetes</taxon>
        <taxon>Hypocreomycetidae</taxon>
        <taxon>Hypocreales</taxon>
        <taxon>Bionectriaceae</taxon>
        <taxon>Clonostachys</taxon>
    </lineage>
</organism>
<reference evidence="2" key="1">
    <citation type="submission" date="2021-10" db="EMBL/GenBank/DDBJ databases">
        <authorList>
            <person name="Piombo E."/>
        </authorList>
    </citation>
    <scope>NUCLEOTIDE SEQUENCE</scope>
</reference>
<protein>
    <submittedName>
        <fullName evidence="2">Uncharacterized protein</fullName>
    </submittedName>
</protein>
<feature type="region of interest" description="Disordered" evidence="1">
    <location>
        <begin position="170"/>
        <end position="190"/>
    </location>
</feature>
<gene>
    <name evidence="2" type="ORF">CRHIZ90672A_00015630</name>
</gene>
<sequence length="236" mass="24661">MIISEPGALPPGQSKASSPVSRLVATCDEQLKQTGPSFTLRYALRIGTAARHMSVWSSNPSAVGAAGPLIRQPAAPWRRTAAPNALFSFSCPPAPRPSPERGWHADGGGISATSCVGRPRSLNVRFRSEDQSGIPRTIFQPQVKCECLDVGNGPVAPCTGGLTVLEMPRLSTGTRPSSSPRAGKAGHGGDVIGPVDVAMHEATPPSGLSVHTEACMLWLVQANRNAWDLSDALGLV</sequence>
<evidence type="ECO:0000313" key="2">
    <source>
        <dbReference type="EMBL" id="CAH0027451.1"/>
    </source>
</evidence>
<accession>A0A9N9VPJ8</accession>
<dbReference type="AlphaFoldDB" id="A0A9N9VPJ8"/>
<dbReference type="EMBL" id="CABFNQ020000728">
    <property type="protein sequence ID" value="CAH0027451.1"/>
    <property type="molecule type" value="Genomic_DNA"/>
</dbReference>
<comment type="caution">
    <text evidence="2">The sequence shown here is derived from an EMBL/GenBank/DDBJ whole genome shotgun (WGS) entry which is preliminary data.</text>
</comment>
<dbReference type="Proteomes" id="UP000696573">
    <property type="component" value="Unassembled WGS sequence"/>
</dbReference>
<keyword evidence="3" id="KW-1185">Reference proteome</keyword>
<proteinExistence type="predicted"/>
<name>A0A9N9VPJ8_9HYPO</name>
<evidence type="ECO:0000313" key="3">
    <source>
        <dbReference type="Proteomes" id="UP000696573"/>
    </source>
</evidence>
<evidence type="ECO:0000256" key="1">
    <source>
        <dbReference type="SAM" id="MobiDB-lite"/>
    </source>
</evidence>